<dbReference type="EMBL" id="DF820464">
    <property type="protein sequence ID" value="GAK56253.1"/>
    <property type="molecule type" value="Genomic_DNA"/>
</dbReference>
<dbReference type="AlphaFoldDB" id="A0A081BV98"/>
<sequence>MMRCEQYNVIFYGDLASGNTREQLKNSLAMRFHIGPHQLERLFTQMPFLLKQDINYTTALKFQILFEWSGLLCRIEPTTYTSETAIRTLPEYYNIVFTGELCGRVHG</sequence>
<keyword evidence="2" id="KW-1185">Reference proteome</keyword>
<name>A0A081BV98_VECG1</name>
<evidence type="ECO:0000313" key="1">
    <source>
        <dbReference type="EMBL" id="GAK56253.1"/>
    </source>
</evidence>
<proteinExistence type="predicted"/>
<evidence type="ECO:0000313" key="2">
    <source>
        <dbReference type="Proteomes" id="UP000030661"/>
    </source>
</evidence>
<dbReference type="Proteomes" id="UP000030661">
    <property type="component" value="Unassembled WGS sequence"/>
</dbReference>
<reference evidence="1" key="1">
    <citation type="journal article" date="2015" name="PeerJ">
        <title>First genomic representation of candidate bacterial phylum KSB3 points to enhanced environmental sensing as a trigger of wastewater bulking.</title>
        <authorList>
            <person name="Sekiguchi Y."/>
            <person name="Ohashi A."/>
            <person name="Parks D.H."/>
            <person name="Yamauchi T."/>
            <person name="Tyson G.W."/>
            <person name="Hugenholtz P."/>
        </authorList>
    </citation>
    <scope>NUCLEOTIDE SEQUENCE [LARGE SCALE GENOMIC DNA]</scope>
</reference>
<protein>
    <submittedName>
        <fullName evidence="1">Uncharacterized protein</fullName>
    </submittedName>
</protein>
<dbReference type="HOGENOM" id="CLU_2204833_0_0_0"/>
<organism evidence="1">
    <name type="scientific">Vecturithrix granuli</name>
    <dbReference type="NCBI Taxonomy" id="1499967"/>
    <lineage>
        <taxon>Bacteria</taxon>
        <taxon>Candidatus Moduliflexota</taxon>
        <taxon>Candidatus Vecturitrichia</taxon>
        <taxon>Candidatus Vecturitrichales</taxon>
        <taxon>Candidatus Vecturitrichaceae</taxon>
        <taxon>Candidatus Vecturithrix</taxon>
    </lineage>
</organism>
<dbReference type="STRING" id="1499967.U27_03215"/>
<gene>
    <name evidence="1" type="ORF">U27_03215</name>
</gene>
<accession>A0A081BV98</accession>